<sequence>MASFKFVCLNTSISAQCLFSFWKNLGIYLNSESPFLMVQSDSFLFCLSPYNVLGVHKNELLFDEIIFLSANMRTKFLSGRIPANISIDFAAMGDI</sequence>
<dbReference type="EMBL" id="BDGU01000200">
    <property type="protein sequence ID" value="GAW04630.1"/>
    <property type="molecule type" value="Genomic_DNA"/>
</dbReference>
<comment type="caution">
    <text evidence="1">The sequence shown here is derived from an EMBL/GenBank/DDBJ whole genome shotgun (WGS) entry which is preliminary data.</text>
</comment>
<gene>
    <name evidence="1" type="ORF">LENED_006435</name>
</gene>
<organism evidence="1 2">
    <name type="scientific">Lentinula edodes</name>
    <name type="common">Shiitake mushroom</name>
    <name type="synonym">Lentinus edodes</name>
    <dbReference type="NCBI Taxonomy" id="5353"/>
    <lineage>
        <taxon>Eukaryota</taxon>
        <taxon>Fungi</taxon>
        <taxon>Dikarya</taxon>
        <taxon>Basidiomycota</taxon>
        <taxon>Agaricomycotina</taxon>
        <taxon>Agaricomycetes</taxon>
        <taxon>Agaricomycetidae</taxon>
        <taxon>Agaricales</taxon>
        <taxon>Marasmiineae</taxon>
        <taxon>Omphalotaceae</taxon>
        <taxon>Lentinula</taxon>
    </lineage>
</organism>
<dbReference type="Proteomes" id="UP000188533">
    <property type="component" value="Unassembled WGS sequence"/>
</dbReference>
<dbReference type="AlphaFoldDB" id="A0A1Q3EBN8"/>
<accession>A0A1Q3EBN8</accession>
<protein>
    <submittedName>
        <fullName evidence="1">Uncharacterized protein</fullName>
    </submittedName>
</protein>
<evidence type="ECO:0000313" key="2">
    <source>
        <dbReference type="Proteomes" id="UP000188533"/>
    </source>
</evidence>
<keyword evidence="2" id="KW-1185">Reference proteome</keyword>
<evidence type="ECO:0000313" key="1">
    <source>
        <dbReference type="EMBL" id="GAW04630.1"/>
    </source>
</evidence>
<reference evidence="1 2" key="1">
    <citation type="submission" date="2016-08" db="EMBL/GenBank/DDBJ databases">
        <authorList>
            <consortium name="Lentinula edodes genome sequencing consortium"/>
            <person name="Sakamoto Y."/>
            <person name="Nakade K."/>
            <person name="Sato S."/>
            <person name="Yoshida Y."/>
            <person name="Miyazaki K."/>
            <person name="Natsume S."/>
            <person name="Konno N."/>
        </authorList>
    </citation>
    <scope>NUCLEOTIDE SEQUENCE [LARGE SCALE GENOMIC DNA]</scope>
    <source>
        <strain evidence="1 2">NBRC 111202</strain>
    </source>
</reference>
<name>A0A1Q3EBN8_LENED</name>
<reference evidence="1 2" key="2">
    <citation type="submission" date="2017-02" db="EMBL/GenBank/DDBJ databases">
        <title>A genome survey and senescence transcriptome analysis in Lentinula edodes.</title>
        <authorList>
            <person name="Sakamoto Y."/>
            <person name="Nakade K."/>
            <person name="Sato S."/>
            <person name="Yoshida Y."/>
            <person name="Miyazaki K."/>
            <person name="Natsume S."/>
            <person name="Konno N."/>
        </authorList>
    </citation>
    <scope>NUCLEOTIDE SEQUENCE [LARGE SCALE GENOMIC DNA]</scope>
    <source>
        <strain evidence="1 2">NBRC 111202</strain>
    </source>
</reference>
<proteinExistence type="predicted"/>